<dbReference type="InterPro" id="IPR000432">
    <property type="entry name" value="DNA_mismatch_repair_MutS_C"/>
</dbReference>
<dbReference type="PANTHER" id="PTHR11361">
    <property type="entry name" value="DNA MISMATCH REPAIR PROTEIN MUTS FAMILY MEMBER"/>
    <property type="match status" value="1"/>
</dbReference>
<dbReference type="PANTHER" id="PTHR11361:SF152">
    <property type="entry name" value="DNA MISMATCH REPAIR PROTEIN"/>
    <property type="match status" value="1"/>
</dbReference>
<keyword evidence="4" id="KW-0472">Membrane</keyword>
<evidence type="ECO:0000256" key="2">
    <source>
        <dbReference type="ARBA" id="ARBA00022840"/>
    </source>
</evidence>
<feature type="transmembrane region" description="Helical" evidence="4">
    <location>
        <begin position="193"/>
        <end position="226"/>
    </location>
</feature>
<dbReference type="Proteomes" id="UP001623592">
    <property type="component" value="Unassembled WGS sequence"/>
</dbReference>
<evidence type="ECO:0000313" key="6">
    <source>
        <dbReference type="EMBL" id="MFL0252704.1"/>
    </source>
</evidence>
<accession>A0ABW8TNW5</accession>
<protein>
    <submittedName>
        <fullName evidence="6">MutS-related protein</fullName>
    </submittedName>
</protein>
<feature type="transmembrane region" description="Helical" evidence="4">
    <location>
        <begin position="6"/>
        <end position="28"/>
    </location>
</feature>
<evidence type="ECO:0000256" key="4">
    <source>
        <dbReference type="SAM" id="Phobius"/>
    </source>
</evidence>
<keyword evidence="1" id="KW-0547">Nucleotide-binding</keyword>
<keyword evidence="4" id="KW-1133">Transmembrane helix</keyword>
<reference evidence="6 7" key="1">
    <citation type="submission" date="2024-11" db="EMBL/GenBank/DDBJ databases">
        <authorList>
            <person name="Heng Y.C."/>
            <person name="Lim A.C.H."/>
            <person name="Lee J.K.Y."/>
            <person name="Kittelmann S."/>
        </authorList>
    </citation>
    <scope>NUCLEOTIDE SEQUENCE [LARGE SCALE GENOMIC DNA]</scope>
    <source>
        <strain evidence="6 7">WILCCON 0114</strain>
    </source>
</reference>
<comment type="caution">
    <text evidence="6">The sequence shown here is derived from an EMBL/GenBank/DDBJ whole genome shotgun (WGS) entry which is preliminary data.</text>
</comment>
<keyword evidence="4" id="KW-0812">Transmembrane</keyword>
<feature type="domain" description="DNA mismatch repair proteins mutS family" evidence="5">
    <location>
        <begin position="390"/>
        <end position="574"/>
    </location>
</feature>
<keyword evidence="2" id="KW-0067">ATP-binding</keyword>
<keyword evidence="7" id="KW-1185">Reference proteome</keyword>
<name>A0ABW8TNW5_9CLOT</name>
<dbReference type="SUPFAM" id="SSF52540">
    <property type="entry name" value="P-loop containing nucleoside triphosphate hydrolases"/>
    <property type="match status" value="1"/>
</dbReference>
<dbReference type="Gene3D" id="1.10.1420.10">
    <property type="match status" value="1"/>
</dbReference>
<dbReference type="SMART" id="SM00534">
    <property type="entry name" value="MUTSac"/>
    <property type="match status" value="1"/>
</dbReference>
<dbReference type="RefSeq" id="WP_406789363.1">
    <property type="nucleotide sequence ID" value="NZ_JBJIAA010000020.1"/>
</dbReference>
<evidence type="ECO:0000313" key="7">
    <source>
        <dbReference type="Proteomes" id="UP001623592"/>
    </source>
</evidence>
<organism evidence="6 7">
    <name type="scientific">Clostridium neuense</name>
    <dbReference type="NCBI Taxonomy" id="1728934"/>
    <lineage>
        <taxon>Bacteria</taxon>
        <taxon>Bacillati</taxon>
        <taxon>Bacillota</taxon>
        <taxon>Clostridia</taxon>
        <taxon>Eubacteriales</taxon>
        <taxon>Clostridiaceae</taxon>
        <taxon>Clostridium</taxon>
    </lineage>
</organism>
<dbReference type="InterPro" id="IPR027417">
    <property type="entry name" value="P-loop_NTPase"/>
</dbReference>
<dbReference type="EMBL" id="JBJIAA010000020">
    <property type="protein sequence ID" value="MFL0252704.1"/>
    <property type="molecule type" value="Genomic_DNA"/>
</dbReference>
<sequence>MNEDNISMTCAALSFFALVGAFIFGGIAGNTKNPYYLLGVAVALILIVIIAYVKVKLINIVNYKNFKEHWGNFERRKRNFKATQKFFELTRKEDSNFSIDDQTWADLNMDELFQLIDRTVTSPGEEMLYKILREPELKEKKLLERNKVIKLFKDNDEIRNKIGMELVRLGRMKDNGVYSIITKDFNVNYKYKYLFNFLAAVFLFSVITIPIFKLKFVIIAAGLFVINSLQHGKFKRDVESYINSLGYLNGIIHIAKNISKFENDEIKHYTEILKRTSKNASVIVKQTAGLQVSDGTRDPIIELLYSVFLIEERKFFSSISDIKKYRDDLKELYRNLGELDALMAVASFREWIGEEYTEPEFVNSENTIETEEVYHPLVKDAVANSICLENKGIILTGTNMSGKSTFLRTIGVNALLAQTIYTCTAKFYKTSFFKIMTSISPEDNISSGKSYYFREAEALKRIINECGDEPVLCIVDEIFRGTNPVERVNAAAEILNYISRHNTLTLVATHDLELTEILKDKYSCYYFTEDINEEGLNFDYKIKDGVCKNRNAIKLLKYLEYPEEIIEKTNERLLKI</sequence>
<gene>
    <name evidence="6" type="ORF">ACJDT4_20010</name>
</gene>
<keyword evidence="3" id="KW-0238">DNA-binding</keyword>
<dbReference type="Pfam" id="PF05192">
    <property type="entry name" value="MutS_III"/>
    <property type="match status" value="1"/>
</dbReference>
<feature type="transmembrane region" description="Helical" evidence="4">
    <location>
        <begin position="35"/>
        <end position="53"/>
    </location>
</feature>
<dbReference type="InterPro" id="IPR007696">
    <property type="entry name" value="DNA_mismatch_repair_MutS_core"/>
</dbReference>
<proteinExistence type="predicted"/>
<evidence type="ECO:0000259" key="5">
    <source>
        <dbReference type="SMART" id="SM00534"/>
    </source>
</evidence>
<dbReference type="SUPFAM" id="SSF48334">
    <property type="entry name" value="DNA repair protein MutS, domain III"/>
    <property type="match status" value="1"/>
</dbReference>
<evidence type="ECO:0000256" key="3">
    <source>
        <dbReference type="ARBA" id="ARBA00023125"/>
    </source>
</evidence>
<dbReference type="InterPro" id="IPR045076">
    <property type="entry name" value="MutS"/>
</dbReference>
<dbReference type="Pfam" id="PF00488">
    <property type="entry name" value="MutS_V"/>
    <property type="match status" value="1"/>
</dbReference>
<dbReference type="InterPro" id="IPR036187">
    <property type="entry name" value="DNA_mismatch_repair_MutS_sf"/>
</dbReference>
<dbReference type="Gene3D" id="3.40.50.300">
    <property type="entry name" value="P-loop containing nucleotide triphosphate hydrolases"/>
    <property type="match status" value="1"/>
</dbReference>
<evidence type="ECO:0000256" key="1">
    <source>
        <dbReference type="ARBA" id="ARBA00022741"/>
    </source>
</evidence>